<evidence type="ECO:0000313" key="3">
    <source>
        <dbReference type="Proteomes" id="UP000609064"/>
    </source>
</evidence>
<dbReference type="EMBL" id="BMKK01000003">
    <property type="protein sequence ID" value="GGD53340.1"/>
    <property type="molecule type" value="Genomic_DNA"/>
</dbReference>
<dbReference type="Proteomes" id="UP000609064">
    <property type="component" value="Unassembled WGS sequence"/>
</dbReference>
<reference evidence="2" key="1">
    <citation type="journal article" date="2014" name="Int. J. Syst. Evol. Microbiol.">
        <title>Complete genome sequence of Corynebacterium casei LMG S-19264T (=DSM 44701T), isolated from a smear-ripened cheese.</title>
        <authorList>
            <consortium name="US DOE Joint Genome Institute (JGI-PGF)"/>
            <person name="Walter F."/>
            <person name="Albersmeier A."/>
            <person name="Kalinowski J."/>
            <person name="Ruckert C."/>
        </authorList>
    </citation>
    <scope>NUCLEOTIDE SEQUENCE</scope>
    <source>
        <strain evidence="2">CGMCC 1.15958</strain>
    </source>
</reference>
<organism evidence="2 3">
    <name type="scientific">Emticicia aquatilis</name>
    <dbReference type="NCBI Taxonomy" id="1537369"/>
    <lineage>
        <taxon>Bacteria</taxon>
        <taxon>Pseudomonadati</taxon>
        <taxon>Bacteroidota</taxon>
        <taxon>Cytophagia</taxon>
        <taxon>Cytophagales</taxon>
        <taxon>Leadbetterellaceae</taxon>
        <taxon>Emticicia</taxon>
    </lineage>
</organism>
<proteinExistence type="predicted"/>
<reference evidence="2" key="2">
    <citation type="submission" date="2020-09" db="EMBL/GenBank/DDBJ databases">
        <authorList>
            <person name="Sun Q."/>
            <person name="Zhou Y."/>
        </authorList>
    </citation>
    <scope>NUCLEOTIDE SEQUENCE</scope>
    <source>
        <strain evidence="2">CGMCC 1.15958</strain>
    </source>
</reference>
<dbReference type="AlphaFoldDB" id="A0A917DP90"/>
<feature type="domain" description="Peptidase C51" evidence="1">
    <location>
        <begin position="1"/>
        <end position="131"/>
    </location>
</feature>
<evidence type="ECO:0000313" key="2">
    <source>
        <dbReference type="EMBL" id="GGD53340.1"/>
    </source>
</evidence>
<evidence type="ECO:0000259" key="1">
    <source>
        <dbReference type="PROSITE" id="PS50911"/>
    </source>
</evidence>
<keyword evidence="3" id="KW-1185">Reference proteome</keyword>
<dbReference type="Pfam" id="PF05257">
    <property type="entry name" value="CHAP"/>
    <property type="match status" value="1"/>
</dbReference>
<comment type="caution">
    <text evidence="2">The sequence shown here is derived from an EMBL/GenBank/DDBJ whole genome shotgun (WGS) entry which is preliminary data.</text>
</comment>
<name>A0A917DP90_9BACT</name>
<dbReference type="PROSITE" id="PS50911">
    <property type="entry name" value="CHAP"/>
    <property type="match status" value="1"/>
</dbReference>
<dbReference type="InterPro" id="IPR007921">
    <property type="entry name" value="CHAP_dom"/>
</dbReference>
<accession>A0A917DP90</accession>
<gene>
    <name evidence="2" type="ORF">GCM10011514_16810</name>
</gene>
<sequence>MALDRKISGYTDPWCAYFIGYIYKSYGIDTKKVLGNGYIARAADWFKNKNRIVYQKGIGYQRKRKPKAGDVVGYKFTSGRISHVGILIEWNELDGYALVVEGNTTPRNSVTRDENKNDCVRLKKRPISMIYVVSNIIE</sequence>
<dbReference type="Gene3D" id="3.90.1720.10">
    <property type="entry name" value="endopeptidase domain like (from Nostoc punctiforme)"/>
    <property type="match status" value="1"/>
</dbReference>
<protein>
    <recommendedName>
        <fullName evidence="1">Peptidase C51 domain-containing protein</fullName>
    </recommendedName>
</protein>